<dbReference type="GO" id="GO:0003677">
    <property type="term" value="F:DNA binding"/>
    <property type="evidence" value="ECO:0007669"/>
    <property type="project" value="UniProtKB-KW"/>
</dbReference>
<feature type="region of interest" description="Disordered" evidence="4">
    <location>
        <begin position="1"/>
        <end position="23"/>
    </location>
</feature>
<dbReference type="InterPro" id="IPR008920">
    <property type="entry name" value="TF_FadR/GntR_C"/>
</dbReference>
<keyword evidence="1" id="KW-0805">Transcription regulation</keyword>
<dbReference type="Gene3D" id="1.20.120.530">
    <property type="entry name" value="GntR ligand-binding domain-like"/>
    <property type="match status" value="1"/>
</dbReference>
<reference evidence="6 7" key="4">
    <citation type="journal article" date="2020" name="Sci. Rep.">
        <title>beta-carboline chemical signals induce reveromycin production through a LuxR family regulator in Streptomyces sp. SN-593.</title>
        <authorList>
            <person name="Panthee S."/>
            <person name="Kito N."/>
            <person name="Hayashi T."/>
            <person name="Shimizu T."/>
            <person name="Ishikawa J."/>
            <person name="Hamamoto H."/>
            <person name="Osada H."/>
            <person name="Takahashi S."/>
        </authorList>
    </citation>
    <scope>NUCLEOTIDE SEQUENCE [LARGE SCALE GENOMIC DNA]</scope>
    <source>
        <strain evidence="6 7">SN-593</strain>
    </source>
</reference>
<gene>
    <name evidence="6" type="ORF">RVR_8743</name>
</gene>
<dbReference type="SMART" id="SM00345">
    <property type="entry name" value="HTH_GNTR"/>
    <property type="match status" value="1"/>
</dbReference>
<dbReference type="KEGG" id="arev:RVR_8743"/>
<organism evidence="6 7">
    <name type="scientific">Actinacidiphila reveromycinica</name>
    <dbReference type="NCBI Taxonomy" id="659352"/>
    <lineage>
        <taxon>Bacteria</taxon>
        <taxon>Bacillati</taxon>
        <taxon>Actinomycetota</taxon>
        <taxon>Actinomycetes</taxon>
        <taxon>Kitasatosporales</taxon>
        <taxon>Streptomycetaceae</taxon>
        <taxon>Actinacidiphila</taxon>
    </lineage>
</organism>
<dbReference type="PANTHER" id="PTHR43537">
    <property type="entry name" value="TRANSCRIPTIONAL REGULATOR, GNTR FAMILY"/>
    <property type="match status" value="1"/>
</dbReference>
<reference evidence="6 7" key="3">
    <citation type="journal article" date="2011" name="Nat. Chem. Biol.">
        <title>Reveromycin A biosynthesis uses RevG and RevJ for stereospecific spiroacetal formation.</title>
        <authorList>
            <person name="Takahashi S."/>
            <person name="Toyoda A."/>
            <person name="Sekiyama Y."/>
            <person name="Takagi H."/>
            <person name="Nogawa T."/>
            <person name="Uramoto M."/>
            <person name="Suzuki R."/>
            <person name="Koshino H."/>
            <person name="Kumano T."/>
            <person name="Panthee S."/>
            <person name="Dairi T."/>
            <person name="Ishikawa J."/>
            <person name="Ikeda H."/>
            <person name="Sakaki Y."/>
            <person name="Osada H."/>
        </authorList>
    </citation>
    <scope>NUCLEOTIDE SEQUENCE [LARGE SCALE GENOMIC DNA]</scope>
    <source>
        <strain evidence="6 7">SN-593</strain>
    </source>
</reference>
<accession>A0A7U3UYX5</accession>
<dbReference type="AlphaFoldDB" id="A0A7U3UYX5"/>
<evidence type="ECO:0000313" key="6">
    <source>
        <dbReference type="EMBL" id="BBB01366.1"/>
    </source>
</evidence>
<name>A0A7U3UYX5_9ACTN</name>
<dbReference type="InterPro" id="IPR000524">
    <property type="entry name" value="Tscrpt_reg_HTH_GntR"/>
</dbReference>
<keyword evidence="2" id="KW-0238">DNA-binding</keyword>
<dbReference type="PANTHER" id="PTHR43537:SF24">
    <property type="entry name" value="GLUCONATE OPERON TRANSCRIPTIONAL REPRESSOR"/>
    <property type="match status" value="1"/>
</dbReference>
<protein>
    <submittedName>
        <fullName evidence="6">Putative GntR family transcriptional regulator</fullName>
    </submittedName>
</protein>
<dbReference type="InterPro" id="IPR011711">
    <property type="entry name" value="GntR_C"/>
</dbReference>
<proteinExistence type="predicted"/>
<evidence type="ECO:0000259" key="5">
    <source>
        <dbReference type="PROSITE" id="PS50949"/>
    </source>
</evidence>
<dbReference type="SUPFAM" id="SSF46785">
    <property type="entry name" value="Winged helix' DNA-binding domain"/>
    <property type="match status" value="1"/>
</dbReference>
<dbReference type="InterPro" id="IPR036388">
    <property type="entry name" value="WH-like_DNA-bd_sf"/>
</dbReference>
<evidence type="ECO:0000256" key="3">
    <source>
        <dbReference type="ARBA" id="ARBA00023163"/>
    </source>
</evidence>
<dbReference type="PROSITE" id="PS50949">
    <property type="entry name" value="HTH_GNTR"/>
    <property type="match status" value="1"/>
</dbReference>
<sequence>MTSPVSSAQDTGPSARRSPSRDTAKIETAYRQLKHDITTGVYSPNERLVEAPLTRALGISRNTLRAVLARLESDGLVVLEPNRGGRVPSFSIEDARDILRVREVLEGLVAGLAAERATPEQRERLREVIEGTEQALKEDDLMRYTSLNREFHSLITAAAGSPQTATMLDSLLFPLVKFQFQAVMVPGRKADSLEEHRAVLHAVEAGDTAEAERVARTHIRQVRATLDRFGPDPDHHTPGR</sequence>
<dbReference type="Proteomes" id="UP000595703">
    <property type="component" value="Chromosome"/>
</dbReference>
<dbReference type="Pfam" id="PF00392">
    <property type="entry name" value="GntR"/>
    <property type="match status" value="1"/>
</dbReference>
<keyword evidence="7" id="KW-1185">Reference proteome</keyword>
<dbReference type="SUPFAM" id="SSF48008">
    <property type="entry name" value="GntR ligand-binding domain-like"/>
    <property type="match status" value="1"/>
</dbReference>
<reference evidence="6 7" key="1">
    <citation type="journal article" date="2010" name="J. Bacteriol.">
        <title>Biochemical characterization of a novel indole prenyltransferase from Streptomyces sp. SN-593.</title>
        <authorList>
            <person name="Takahashi S."/>
            <person name="Takagi H."/>
            <person name="Toyoda A."/>
            <person name="Uramoto M."/>
            <person name="Nogawa T."/>
            <person name="Ueki M."/>
            <person name="Sakaki Y."/>
            <person name="Osada H."/>
        </authorList>
    </citation>
    <scope>NUCLEOTIDE SEQUENCE [LARGE SCALE GENOMIC DNA]</scope>
    <source>
        <strain evidence="6 7">SN-593</strain>
    </source>
</reference>
<dbReference type="Gene3D" id="1.10.10.10">
    <property type="entry name" value="Winged helix-like DNA-binding domain superfamily/Winged helix DNA-binding domain"/>
    <property type="match status" value="1"/>
</dbReference>
<evidence type="ECO:0000256" key="1">
    <source>
        <dbReference type="ARBA" id="ARBA00023015"/>
    </source>
</evidence>
<dbReference type="SMART" id="SM00895">
    <property type="entry name" value="FCD"/>
    <property type="match status" value="1"/>
</dbReference>
<feature type="compositionally biased region" description="Polar residues" evidence="4">
    <location>
        <begin position="1"/>
        <end position="12"/>
    </location>
</feature>
<feature type="domain" description="HTH gntR-type" evidence="5">
    <location>
        <begin position="23"/>
        <end position="90"/>
    </location>
</feature>
<dbReference type="GO" id="GO:0003700">
    <property type="term" value="F:DNA-binding transcription factor activity"/>
    <property type="evidence" value="ECO:0007669"/>
    <property type="project" value="InterPro"/>
</dbReference>
<dbReference type="Pfam" id="PF07729">
    <property type="entry name" value="FCD"/>
    <property type="match status" value="1"/>
</dbReference>
<dbReference type="EMBL" id="AP018365">
    <property type="protein sequence ID" value="BBB01366.1"/>
    <property type="molecule type" value="Genomic_DNA"/>
</dbReference>
<evidence type="ECO:0000256" key="4">
    <source>
        <dbReference type="SAM" id="MobiDB-lite"/>
    </source>
</evidence>
<dbReference type="InterPro" id="IPR036390">
    <property type="entry name" value="WH_DNA-bd_sf"/>
</dbReference>
<keyword evidence="3" id="KW-0804">Transcription</keyword>
<evidence type="ECO:0000313" key="7">
    <source>
        <dbReference type="Proteomes" id="UP000595703"/>
    </source>
</evidence>
<reference evidence="6 7" key="2">
    <citation type="journal article" date="2011" name="J. Antibiot.">
        <title>Furaquinocins I and J: novel polyketide isoprenoid hybrid compounds from Streptomyces reveromyceticus SN-593.</title>
        <authorList>
            <person name="Panthee S."/>
            <person name="Takahashi S."/>
            <person name="Takagi H."/>
            <person name="Nogawa T."/>
            <person name="Oowada E."/>
            <person name="Uramoto M."/>
            <person name="Osada H."/>
        </authorList>
    </citation>
    <scope>NUCLEOTIDE SEQUENCE [LARGE SCALE GENOMIC DNA]</scope>
    <source>
        <strain evidence="6 7">SN-593</strain>
    </source>
</reference>
<evidence type="ECO:0000256" key="2">
    <source>
        <dbReference type="ARBA" id="ARBA00023125"/>
    </source>
</evidence>